<keyword evidence="3 4" id="KW-0539">Nucleus</keyword>
<dbReference type="GO" id="GO:0003712">
    <property type="term" value="F:transcription coregulator activity"/>
    <property type="evidence" value="ECO:0007669"/>
    <property type="project" value="InterPro"/>
</dbReference>
<evidence type="ECO:0000256" key="3">
    <source>
        <dbReference type="ARBA" id="ARBA00023242"/>
    </source>
</evidence>
<dbReference type="InterPro" id="IPR013921">
    <property type="entry name" value="Mediator_Med20"/>
</dbReference>
<evidence type="ECO:0000256" key="2">
    <source>
        <dbReference type="ARBA" id="ARBA00010743"/>
    </source>
</evidence>
<dbReference type="EMBL" id="KB468113">
    <property type="protein sequence ID" value="PCH41004.1"/>
    <property type="molecule type" value="Genomic_DNA"/>
</dbReference>
<dbReference type="AlphaFoldDB" id="A0A2H3JW96"/>
<evidence type="ECO:0000256" key="1">
    <source>
        <dbReference type="ARBA" id="ARBA00004123"/>
    </source>
</evidence>
<evidence type="ECO:0000256" key="4">
    <source>
        <dbReference type="RuleBase" id="RU364152"/>
    </source>
</evidence>
<dbReference type="Pfam" id="PF08612">
    <property type="entry name" value="Med20"/>
    <property type="match status" value="1"/>
</dbReference>
<evidence type="ECO:0000313" key="6">
    <source>
        <dbReference type="EMBL" id="PCH41004.1"/>
    </source>
</evidence>
<comment type="subunit">
    <text evidence="4">Component of the Mediator complex.</text>
</comment>
<comment type="subcellular location">
    <subcellularLocation>
        <location evidence="1 4">Nucleus</location>
    </subcellularLocation>
</comment>
<dbReference type="Proteomes" id="UP000218811">
    <property type="component" value="Unassembled WGS sequence"/>
</dbReference>
<dbReference type="GO" id="GO:0006357">
    <property type="term" value="P:regulation of transcription by RNA polymerase II"/>
    <property type="evidence" value="ECO:0007669"/>
    <property type="project" value="InterPro"/>
</dbReference>
<reference evidence="6 7" key="1">
    <citation type="journal article" date="2012" name="Science">
        <title>The Paleozoic origin of enzymatic lignin decomposition reconstructed from 31 fungal genomes.</title>
        <authorList>
            <person name="Floudas D."/>
            <person name="Binder M."/>
            <person name="Riley R."/>
            <person name="Barry K."/>
            <person name="Blanchette R.A."/>
            <person name="Henrissat B."/>
            <person name="Martinez A.T."/>
            <person name="Otillar R."/>
            <person name="Spatafora J.W."/>
            <person name="Yadav J.S."/>
            <person name="Aerts A."/>
            <person name="Benoit I."/>
            <person name="Boyd A."/>
            <person name="Carlson A."/>
            <person name="Copeland A."/>
            <person name="Coutinho P.M."/>
            <person name="de Vries R.P."/>
            <person name="Ferreira P."/>
            <person name="Findley K."/>
            <person name="Foster B."/>
            <person name="Gaskell J."/>
            <person name="Glotzer D."/>
            <person name="Gorecki P."/>
            <person name="Heitman J."/>
            <person name="Hesse C."/>
            <person name="Hori C."/>
            <person name="Igarashi K."/>
            <person name="Jurgens J.A."/>
            <person name="Kallen N."/>
            <person name="Kersten P."/>
            <person name="Kohler A."/>
            <person name="Kuees U."/>
            <person name="Kumar T.K.A."/>
            <person name="Kuo A."/>
            <person name="LaButti K."/>
            <person name="Larrondo L.F."/>
            <person name="Lindquist E."/>
            <person name="Ling A."/>
            <person name="Lombard V."/>
            <person name="Lucas S."/>
            <person name="Lundell T."/>
            <person name="Martin R."/>
            <person name="McLaughlin D.J."/>
            <person name="Morgenstern I."/>
            <person name="Morin E."/>
            <person name="Murat C."/>
            <person name="Nagy L.G."/>
            <person name="Nolan M."/>
            <person name="Ohm R.A."/>
            <person name="Patyshakuliyeva A."/>
            <person name="Rokas A."/>
            <person name="Ruiz-Duenas F.J."/>
            <person name="Sabat G."/>
            <person name="Salamov A."/>
            <person name="Samejima M."/>
            <person name="Schmutz J."/>
            <person name="Slot J.C."/>
            <person name="St John F."/>
            <person name="Stenlid J."/>
            <person name="Sun H."/>
            <person name="Sun S."/>
            <person name="Syed K."/>
            <person name="Tsang A."/>
            <person name="Wiebenga A."/>
            <person name="Young D."/>
            <person name="Pisabarro A."/>
            <person name="Eastwood D.C."/>
            <person name="Martin F."/>
            <person name="Cullen D."/>
            <person name="Grigoriev I.V."/>
            <person name="Hibbett D.S."/>
        </authorList>
    </citation>
    <scope>NUCLEOTIDE SEQUENCE [LARGE SCALE GENOMIC DNA]</scope>
    <source>
        <strain evidence="6 7">MD-104</strain>
    </source>
</reference>
<protein>
    <recommendedName>
        <fullName evidence="4">Mediator of RNA polymerase II transcription subunit 20</fullName>
    </recommendedName>
    <alternativeName>
        <fullName evidence="4">Mediator complex subunit 20</fullName>
    </alternativeName>
</protein>
<keyword evidence="4" id="KW-0010">Activator</keyword>
<dbReference type="OMA" id="WIVRIGN"/>
<dbReference type="GO" id="GO:0016592">
    <property type="term" value="C:mediator complex"/>
    <property type="evidence" value="ECO:0007669"/>
    <property type="project" value="InterPro"/>
</dbReference>
<comment type="function">
    <text evidence="4">Component of the Mediator complex, a coactivator involved in the regulated transcription of nearly all RNA polymerase II-dependent genes. Mediator functions as a bridge to convey information from gene-specific regulatory proteins to the basal RNA polymerase II transcription machinery. Mediator is recruited to promoters by direct interactions with regulatory proteins and serves as a scaffold for the assembly of a functional preinitiation complex with RNA polymerase II and the general transcription factors.</text>
</comment>
<name>A0A2H3JW96_WOLCO</name>
<evidence type="ECO:0000313" key="7">
    <source>
        <dbReference type="Proteomes" id="UP000218811"/>
    </source>
</evidence>
<keyword evidence="4" id="KW-0804">Transcription</keyword>
<evidence type="ECO:0000256" key="5">
    <source>
        <dbReference type="SAM" id="MobiDB-lite"/>
    </source>
</evidence>
<feature type="region of interest" description="Disordered" evidence="5">
    <location>
        <begin position="239"/>
        <end position="259"/>
    </location>
</feature>
<proteinExistence type="inferred from homology"/>
<comment type="similarity">
    <text evidence="2 4">Belongs to the Mediator complex subunit 20 family.</text>
</comment>
<keyword evidence="4" id="KW-0805">Transcription regulation</keyword>
<sequence length="298" mass="31901">MGITGLARWINAPTTGVEQLRRNIILNHQGVVRGKWQLSLGSYRSTMATVPGVHIPERALFTTTMGDNVFALLEDPAAPTRAEVPQEIREASPGHASAIPAPSHYRNTLVTVSPPGALEQLLSQLRARWVPVRQAGQLGSQASSQKAQLISQQLTIEGLVCAIGTDWLVRFGHVILAGGAVKGMLVEAEYLPLPVLHCDTIDGSSELLSNLLASVLPMVPDVKIVAVTVADSVWDEVLGGPEDEEGVEADTLNGDTDDDIYASPDDLPALRKGDWTGVNRDRRSAFSIVGALKQEGLL</sequence>
<keyword evidence="7" id="KW-1185">Reference proteome</keyword>
<dbReference type="OrthoDB" id="2536675at2759"/>
<gene>
    <name evidence="4" type="primary">MED20</name>
    <name evidence="6" type="ORF">WOLCODRAFT_131647</name>
</gene>
<dbReference type="STRING" id="742152.A0A2H3JW96"/>
<accession>A0A2H3JW96</accession>
<organism evidence="6 7">
    <name type="scientific">Wolfiporia cocos (strain MD-104)</name>
    <name type="common">Brown rot fungus</name>
    <dbReference type="NCBI Taxonomy" id="742152"/>
    <lineage>
        <taxon>Eukaryota</taxon>
        <taxon>Fungi</taxon>
        <taxon>Dikarya</taxon>
        <taxon>Basidiomycota</taxon>
        <taxon>Agaricomycotina</taxon>
        <taxon>Agaricomycetes</taxon>
        <taxon>Polyporales</taxon>
        <taxon>Phaeolaceae</taxon>
        <taxon>Wolfiporia</taxon>
    </lineage>
</organism>